<gene>
    <name evidence="21" type="ORF">C0Q70_09883</name>
</gene>
<dbReference type="GO" id="GO:0035556">
    <property type="term" value="P:intracellular signal transduction"/>
    <property type="evidence" value="ECO:0007669"/>
    <property type="project" value="TreeGrafter"/>
</dbReference>
<dbReference type="GO" id="GO:0005634">
    <property type="term" value="C:nucleus"/>
    <property type="evidence" value="ECO:0007669"/>
    <property type="project" value="UniProtKB-SubCell"/>
</dbReference>
<evidence type="ECO:0000259" key="20">
    <source>
        <dbReference type="PROSITE" id="PS50011"/>
    </source>
</evidence>
<protein>
    <recommendedName>
        <fullName evidence="5">non-specific serine/threonine protein kinase</fullName>
        <ecNumber evidence="5">2.7.11.1</ecNumber>
    </recommendedName>
</protein>
<dbReference type="PANTHER" id="PTHR24419:SF18">
    <property type="entry name" value="SERINE_THREONINE-PROTEIN KINASE HASPIN"/>
    <property type="match status" value="1"/>
</dbReference>
<dbReference type="PROSITE" id="PS50011">
    <property type="entry name" value="PROTEIN_KINASE_DOM"/>
    <property type="match status" value="1"/>
</dbReference>
<accession>A0A2T7PB12</accession>
<dbReference type="Pfam" id="PF12330">
    <property type="entry name" value="Haspin_kinase"/>
    <property type="match status" value="1"/>
</dbReference>
<evidence type="ECO:0000256" key="6">
    <source>
        <dbReference type="ARBA" id="ARBA00022454"/>
    </source>
</evidence>
<dbReference type="PANTHER" id="PTHR24419">
    <property type="entry name" value="INTERLEUKIN-1 RECEPTOR-ASSOCIATED KINASE"/>
    <property type="match status" value="1"/>
</dbReference>
<evidence type="ECO:0000256" key="14">
    <source>
        <dbReference type="ARBA" id="ARBA00023212"/>
    </source>
</evidence>
<dbReference type="FunFam" id="3.30.200.20:FF:000409">
    <property type="entry name" value="serine/threonine-protein kinase haspin"/>
    <property type="match status" value="1"/>
</dbReference>
<name>A0A2T7PB12_POMCA</name>
<dbReference type="GO" id="GO:0010564">
    <property type="term" value="P:regulation of cell cycle process"/>
    <property type="evidence" value="ECO:0007669"/>
    <property type="project" value="UniProtKB-ARBA"/>
</dbReference>
<evidence type="ECO:0000256" key="5">
    <source>
        <dbReference type="ARBA" id="ARBA00012513"/>
    </source>
</evidence>
<feature type="compositionally biased region" description="Basic and acidic residues" evidence="19">
    <location>
        <begin position="16"/>
        <end position="28"/>
    </location>
</feature>
<keyword evidence="9" id="KW-0597">Phosphoprotein</keyword>
<dbReference type="STRING" id="400727.A0A2T7PB12"/>
<dbReference type="FunFam" id="1.10.510.10:FF:000401">
    <property type="entry name" value="serine/threonine-protein kinase haspin"/>
    <property type="match status" value="1"/>
</dbReference>
<evidence type="ECO:0000256" key="9">
    <source>
        <dbReference type="ARBA" id="ARBA00022553"/>
    </source>
</evidence>
<evidence type="ECO:0000256" key="8">
    <source>
        <dbReference type="ARBA" id="ARBA00022527"/>
    </source>
</evidence>
<dbReference type="InterPro" id="IPR000719">
    <property type="entry name" value="Prot_kinase_dom"/>
</dbReference>
<comment type="caution">
    <text evidence="21">The sequence shown here is derived from an EMBL/GenBank/DDBJ whole genome shotgun (WGS) entry which is preliminary data.</text>
</comment>
<dbReference type="EMBL" id="PZQS01000005">
    <property type="protein sequence ID" value="PVD30610.1"/>
    <property type="molecule type" value="Genomic_DNA"/>
</dbReference>
<evidence type="ECO:0000256" key="7">
    <source>
        <dbReference type="ARBA" id="ARBA00022490"/>
    </source>
</evidence>
<evidence type="ECO:0000256" key="16">
    <source>
        <dbReference type="ARBA" id="ARBA00047899"/>
    </source>
</evidence>
<keyword evidence="14" id="KW-0206">Cytoskeleton</keyword>
<dbReference type="GO" id="GO:0005737">
    <property type="term" value="C:cytoplasm"/>
    <property type="evidence" value="ECO:0007669"/>
    <property type="project" value="TreeGrafter"/>
</dbReference>
<reference evidence="21 22" key="1">
    <citation type="submission" date="2018-04" db="EMBL/GenBank/DDBJ databases">
        <title>The genome of golden apple snail Pomacea canaliculata provides insight into stress tolerance and invasive adaptation.</title>
        <authorList>
            <person name="Liu C."/>
            <person name="Liu B."/>
            <person name="Ren Y."/>
            <person name="Zhang Y."/>
            <person name="Wang H."/>
            <person name="Li S."/>
            <person name="Jiang F."/>
            <person name="Yin L."/>
            <person name="Zhang G."/>
            <person name="Qian W."/>
            <person name="Fan W."/>
        </authorList>
    </citation>
    <scope>NUCLEOTIDE SEQUENCE [LARGE SCALE GENOMIC DNA]</scope>
    <source>
        <strain evidence="21">SZHN2017</strain>
        <tissue evidence="21">Muscle</tissue>
    </source>
</reference>
<evidence type="ECO:0000256" key="10">
    <source>
        <dbReference type="ARBA" id="ARBA00022679"/>
    </source>
</evidence>
<feature type="binding site" evidence="18">
    <location>
        <position position="215"/>
    </location>
    <ligand>
        <name>ATP</name>
        <dbReference type="ChEBI" id="CHEBI:30616"/>
    </ligand>
</feature>
<dbReference type="GO" id="GO:0000278">
    <property type="term" value="P:mitotic cell cycle"/>
    <property type="evidence" value="ECO:0007669"/>
    <property type="project" value="TreeGrafter"/>
</dbReference>
<evidence type="ECO:0000256" key="15">
    <source>
        <dbReference type="ARBA" id="ARBA00023242"/>
    </source>
</evidence>
<feature type="compositionally biased region" description="Acidic residues" evidence="19">
    <location>
        <begin position="29"/>
        <end position="54"/>
    </location>
</feature>
<keyword evidence="10" id="KW-0808">Transferase</keyword>
<proteinExistence type="predicted"/>
<keyword evidence="22" id="KW-1185">Reference proteome</keyword>
<evidence type="ECO:0000256" key="19">
    <source>
        <dbReference type="SAM" id="MobiDB-lite"/>
    </source>
</evidence>
<dbReference type="Gene3D" id="1.10.510.10">
    <property type="entry name" value="Transferase(Phosphotransferase) domain 1"/>
    <property type="match status" value="1"/>
</dbReference>
<dbReference type="GO" id="GO:0005524">
    <property type="term" value="F:ATP binding"/>
    <property type="evidence" value="ECO:0007669"/>
    <property type="project" value="UniProtKB-UniRule"/>
</dbReference>
<evidence type="ECO:0000313" key="22">
    <source>
        <dbReference type="Proteomes" id="UP000245119"/>
    </source>
</evidence>
<dbReference type="Proteomes" id="UP000245119">
    <property type="component" value="Linkage Group LG5"/>
</dbReference>
<evidence type="ECO:0000256" key="4">
    <source>
        <dbReference type="ARBA" id="ARBA00004286"/>
    </source>
</evidence>
<dbReference type="PROSITE" id="PS00107">
    <property type="entry name" value="PROTEIN_KINASE_ATP"/>
    <property type="match status" value="1"/>
</dbReference>
<dbReference type="GO" id="GO:0005694">
    <property type="term" value="C:chromosome"/>
    <property type="evidence" value="ECO:0007669"/>
    <property type="project" value="UniProtKB-SubCell"/>
</dbReference>
<evidence type="ECO:0000256" key="1">
    <source>
        <dbReference type="ARBA" id="ARBA00001946"/>
    </source>
</evidence>
<sequence length="478" mass="53685">MSGSVDWIAAMYISDSDDHSSEDLSAIHEEEESELEEDNDNEDEWEDNSEEYEEGSYVSDVENLVHKANANKKQISDLNAASSSIKEADSKAAENIDNSVISGSPVRYMLTESGMKSAAVGEASFQEKQAESRLLEYLEGSLDDEREILTPGKSKSRAEELPMKERVLQQCGQDRPLPFTAIIPPSVLKKCVKIGEGVYGEVFRTIHGGGSVALKIIPIEGNFEVNDEKQKTFEEILPEIVISSELSKLYDGVENSTSNFCHVKSVSCVQGSYPPELLEQWDLYDKNKKSENDRPDVFGDDQLYIMFEFGDGGCDLDSCKLKNPAQGVSVLRQVACALAVGEVVMQFEHRDLHVGNVLVQPTDSASITVVLNNTPITIDSEGVHVSIIDFTLSRLSKDGCTIFCDLATDYTLFEGKGDYQFDIYRLMKKENKNKWETYHPRTNVLWMHYLCDKLINSKRYTQAGREHREPMRCLRECL</sequence>
<comment type="cofactor">
    <cofactor evidence="1">
        <name>Mg(2+)</name>
        <dbReference type="ChEBI" id="CHEBI:18420"/>
    </cofactor>
</comment>
<feature type="domain" description="Protein kinase" evidence="20">
    <location>
        <begin position="188"/>
        <end position="478"/>
    </location>
</feature>
<comment type="catalytic activity">
    <reaction evidence="16">
        <text>L-threonyl-[protein] + ATP = O-phospho-L-threonyl-[protein] + ADP + H(+)</text>
        <dbReference type="Rhea" id="RHEA:46608"/>
        <dbReference type="Rhea" id="RHEA-COMP:11060"/>
        <dbReference type="Rhea" id="RHEA-COMP:11605"/>
        <dbReference type="ChEBI" id="CHEBI:15378"/>
        <dbReference type="ChEBI" id="CHEBI:30013"/>
        <dbReference type="ChEBI" id="CHEBI:30616"/>
        <dbReference type="ChEBI" id="CHEBI:61977"/>
        <dbReference type="ChEBI" id="CHEBI:456216"/>
        <dbReference type="EC" id="2.7.11.1"/>
    </reaction>
</comment>
<dbReference type="GO" id="GO:0072354">
    <property type="term" value="F:histone H3T3 kinase activity"/>
    <property type="evidence" value="ECO:0007669"/>
    <property type="project" value="TreeGrafter"/>
</dbReference>
<organism evidence="21 22">
    <name type="scientific">Pomacea canaliculata</name>
    <name type="common">Golden apple snail</name>
    <dbReference type="NCBI Taxonomy" id="400727"/>
    <lineage>
        <taxon>Eukaryota</taxon>
        <taxon>Metazoa</taxon>
        <taxon>Spiralia</taxon>
        <taxon>Lophotrochozoa</taxon>
        <taxon>Mollusca</taxon>
        <taxon>Gastropoda</taxon>
        <taxon>Caenogastropoda</taxon>
        <taxon>Architaenioglossa</taxon>
        <taxon>Ampullarioidea</taxon>
        <taxon>Ampullariidae</taxon>
        <taxon>Pomacea</taxon>
    </lineage>
</organism>
<evidence type="ECO:0000256" key="12">
    <source>
        <dbReference type="ARBA" id="ARBA00022777"/>
    </source>
</evidence>
<feature type="region of interest" description="Disordered" evidence="19">
    <location>
        <begin position="12"/>
        <end position="57"/>
    </location>
</feature>
<evidence type="ECO:0000256" key="3">
    <source>
        <dbReference type="ARBA" id="ARBA00004186"/>
    </source>
</evidence>
<comment type="subcellular location">
    <subcellularLocation>
        <location evidence="4">Chromosome</location>
    </subcellularLocation>
    <subcellularLocation>
        <location evidence="3">Cytoplasm</location>
        <location evidence="3">Cytoskeleton</location>
        <location evidence="3">Spindle</location>
    </subcellularLocation>
    <subcellularLocation>
        <location evidence="2">Nucleus</location>
    </subcellularLocation>
</comment>
<keyword evidence="13 18" id="KW-0067">ATP-binding</keyword>
<dbReference type="Gene3D" id="3.30.200.20">
    <property type="entry name" value="Phosphorylase Kinase, domain 1"/>
    <property type="match status" value="1"/>
</dbReference>
<dbReference type="InterPro" id="IPR017441">
    <property type="entry name" value="Protein_kinase_ATP_BS"/>
</dbReference>
<dbReference type="OrthoDB" id="21018at2759"/>
<evidence type="ECO:0000256" key="18">
    <source>
        <dbReference type="PROSITE-ProRule" id="PRU10141"/>
    </source>
</evidence>
<evidence type="ECO:0000256" key="13">
    <source>
        <dbReference type="ARBA" id="ARBA00022840"/>
    </source>
</evidence>
<dbReference type="InterPro" id="IPR024604">
    <property type="entry name" value="GSG2_C"/>
</dbReference>
<comment type="catalytic activity">
    <reaction evidence="17">
        <text>L-seryl-[protein] + ATP = O-phospho-L-seryl-[protein] + ADP + H(+)</text>
        <dbReference type="Rhea" id="RHEA:17989"/>
        <dbReference type="Rhea" id="RHEA-COMP:9863"/>
        <dbReference type="Rhea" id="RHEA-COMP:11604"/>
        <dbReference type="ChEBI" id="CHEBI:15378"/>
        <dbReference type="ChEBI" id="CHEBI:29999"/>
        <dbReference type="ChEBI" id="CHEBI:30616"/>
        <dbReference type="ChEBI" id="CHEBI:83421"/>
        <dbReference type="ChEBI" id="CHEBI:456216"/>
        <dbReference type="EC" id="2.7.11.1"/>
    </reaction>
</comment>
<keyword evidence="11 18" id="KW-0547">Nucleotide-binding</keyword>
<evidence type="ECO:0000256" key="2">
    <source>
        <dbReference type="ARBA" id="ARBA00004123"/>
    </source>
</evidence>
<dbReference type="SMART" id="SM01331">
    <property type="entry name" value="DUF3635"/>
    <property type="match status" value="1"/>
</dbReference>
<dbReference type="InterPro" id="IPR011009">
    <property type="entry name" value="Kinase-like_dom_sf"/>
</dbReference>
<keyword evidence="6" id="KW-0158">Chromosome</keyword>
<dbReference type="AlphaFoldDB" id="A0A2T7PB12"/>
<keyword evidence="7" id="KW-0963">Cytoplasm</keyword>
<dbReference type="SUPFAM" id="SSF56112">
    <property type="entry name" value="Protein kinase-like (PK-like)"/>
    <property type="match status" value="1"/>
</dbReference>
<evidence type="ECO:0000256" key="11">
    <source>
        <dbReference type="ARBA" id="ARBA00022741"/>
    </source>
</evidence>
<evidence type="ECO:0000256" key="17">
    <source>
        <dbReference type="ARBA" id="ARBA00048679"/>
    </source>
</evidence>
<keyword evidence="15" id="KW-0539">Nucleus</keyword>
<evidence type="ECO:0000313" key="21">
    <source>
        <dbReference type="EMBL" id="PVD30610.1"/>
    </source>
</evidence>
<keyword evidence="8" id="KW-0723">Serine/threonine-protein kinase</keyword>
<dbReference type="EC" id="2.7.11.1" evidence="5"/>
<keyword evidence="12" id="KW-0418">Kinase</keyword>
<dbReference type="GO" id="GO:0005819">
    <property type="term" value="C:spindle"/>
    <property type="evidence" value="ECO:0007669"/>
    <property type="project" value="UniProtKB-SubCell"/>
</dbReference>
<dbReference type="SMART" id="SM00220">
    <property type="entry name" value="S_TKc"/>
    <property type="match status" value="1"/>
</dbReference>